<dbReference type="PANTHER" id="PTHR23077">
    <property type="entry name" value="AAA-FAMILY ATPASE"/>
    <property type="match status" value="1"/>
</dbReference>
<dbReference type="Gene3D" id="3.40.50.300">
    <property type="entry name" value="P-loop containing nucleotide triphosphate hydrolases"/>
    <property type="match status" value="1"/>
</dbReference>
<name>A0AAD6BNT5_9TELE</name>
<evidence type="ECO:0000256" key="1">
    <source>
        <dbReference type="ARBA" id="ARBA00022741"/>
    </source>
</evidence>
<accession>A0AAD6BNT5</accession>
<dbReference type="AlphaFoldDB" id="A0AAD6BNT5"/>
<gene>
    <name evidence="3" type="ORF">JOQ06_023926</name>
</gene>
<dbReference type="Gene3D" id="1.10.8.60">
    <property type="match status" value="2"/>
</dbReference>
<dbReference type="EMBL" id="JAPTMU010000003">
    <property type="protein sequence ID" value="KAJ4946258.1"/>
    <property type="molecule type" value="Genomic_DNA"/>
</dbReference>
<dbReference type="Proteomes" id="UP001219934">
    <property type="component" value="Unassembled WGS sequence"/>
</dbReference>
<comment type="caution">
    <text evidence="3">The sequence shown here is derived from an EMBL/GenBank/DDBJ whole genome shotgun (WGS) entry which is preliminary data.</text>
</comment>
<dbReference type="PANTHER" id="PTHR23077:SF27">
    <property type="entry name" value="ATPASE FAMILY GENE 2 PROTEIN HOMOLOG A"/>
    <property type="match status" value="1"/>
</dbReference>
<keyword evidence="1" id="KW-0547">Nucleotide-binding</keyword>
<reference evidence="3" key="1">
    <citation type="submission" date="2022-11" db="EMBL/GenBank/DDBJ databases">
        <title>Chromosome-level genome of Pogonophryne albipinna.</title>
        <authorList>
            <person name="Jo E."/>
        </authorList>
    </citation>
    <scope>NUCLEOTIDE SEQUENCE</scope>
    <source>
        <strain evidence="3">SGF0006</strain>
        <tissue evidence="3">Muscle</tissue>
    </source>
</reference>
<dbReference type="GO" id="GO:0016887">
    <property type="term" value="F:ATP hydrolysis activity"/>
    <property type="evidence" value="ECO:0007669"/>
    <property type="project" value="TreeGrafter"/>
</dbReference>
<evidence type="ECO:0000256" key="2">
    <source>
        <dbReference type="ARBA" id="ARBA00022840"/>
    </source>
</evidence>
<dbReference type="InterPro" id="IPR027417">
    <property type="entry name" value="P-loop_NTPase"/>
</dbReference>
<organism evidence="3 4">
    <name type="scientific">Pogonophryne albipinna</name>
    <dbReference type="NCBI Taxonomy" id="1090488"/>
    <lineage>
        <taxon>Eukaryota</taxon>
        <taxon>Metazoa</taxon>
        <taxon>Chordata</taxon>
        <taxon>Craniata</taxon>
        <taxon>Vertebrata</taxon>
        <taxon>Euteleostomi</taxon>
        <taxon>Actinopterygii</taxon>
        <taxon>Neopterygii</taxon>
        <taxon>Teleostei</taxon>
        <taxon>Neoteleostei</taxon>
        <taxon>Acanthomorphata</taxon>
        <taxon>Eupercaria</taxon>
        <taxon>Perciformes</taxon>
        <taxon>Notothenioidei</taxon>
        <taxon>Pogonophryne</taxon>
    </lineage>
</organism>
<keyword evidence="2" id="KW-0067">ATP-binding</keyword>
<dbReference type="SUPFAM" id="SSF52540">
    <property type="entry name" value="P-loop containing nucleoside triphosphate hydrolases"/>
    <property type="match status" value="1"/>
</dbReference>
<dbReference type="GO" id="GO:0005737">
    <property type="term" value="C:cytoplasm"/>
    <property type="evidence" value="ECO:0007669"/>
    <property type="project" value="TreeGrafter"/>
</dbReference>
<protein>
    <submittedName>
        <fullName evidence="3">Uncharacterized protein</fullName>
    </submittedName>
</protein>
<dbReference type="InterPro" id="IPR050168">
    <property type="entry name" value="AAA_ATPase_domain"/>
</dbReference>
<evidence type="ECO:0000313" key="4">
    <source>
        <dbReference type="Proteomes" id="UP001219934"/>
    </source>
</evidence>
<sequence length="288" mass="31151">MRPGRLDRIIYVPLPDAPTRQEIFSLLFHNMPVAQNVSIEDLVTRTGKYSGAERRRHFNKTSSCSIQPYQNIFVLPLNSVAVGLFPPTGESCLVRAQYFPGGGEKWRVPLANLFSTTEINPSGEVEGVKKEKALASAGSAYQRSQAHTGKHTAGHTGLLIAFTDQLINPASMNVGACVCVVCVLLSSSGHPPTPGVVENKAGLLEREEEEGGSAGKGAWPSSAIATNSEITAVCREAALLALQEDIKAQLIEARHFESALNTVKPRIPDSLIQSYISYQQDRSGLCFF</sequence>
<proteinExistence type="predicted"/>
<dbReference type="GO" id="GO:0005524">
    <property type="term" value="F:ATP binding"/>
    <property type="evidence" value="ECO:0007669"/>
    <property type="project" value="UniProtKB-KW"/>
</dbReference>
<evidence type="ECO:0000313" key="3">
    <source>
        <dbReference type="EMBL" id="KAJ4946258.1"/>
    </source>
</evidence>
<keyword evidence="4" id="KW-1185">Reference proteome</keyword>